<dbReference type="PANTHER" id="PTHR12236:SF79">
    <property type="entry name" value="CUTICULAR PROTEIN 50CB-RELATED"/>
    <property type="match status" value="1"/>
</dbReference>
<sequence length="198" mass="21836">ILALLCVVGGAFGDASLLHSPPHHGSAHHAPHHDASHHTIVLPTPHAVHLGLDHHDVGHHGIHHDDGHHGVHHGLGHHVAHHDDGHHGGAHHKSAGHHISRHAKPHHSGNHHEDTYHNSPADYGFNYAVHDEYSGAQYGHSETRDGYRVEGTYYVHLPDGRIQTVNYYADETGYHPTVTYEGTPTYHHDGIHHAKLHH</sequence>
<dbReference type="GO" id="GO:0042302">
    <property type="term" value="F:structural constituent of cuticle"/>
    <property type="evidence" value="ECO:0007669"/>
    <property type="project" value="UniProtKB-UniRule"/>
</dbReference>
<dbReference type="Proteomes" id="UP001497623">
    <property type="component" value="Unassembled WGS sequence"/>
</dbReference>
<comment type="caution">
    <text evidence="4">The sequence shown here is derived from an EMBL/GenBank/DDBJ whole genome shotgun (WGS) entry which is preliminary data.</text>
</comment>
<dbReference type="GO" id="GO:0005615">
    <property type="term" value="C:extracellular space"/>
    <property type="evidence" value="ECO:0007669"/>
    <property type="project" value="TreeGrafter"/>
</dbReference>
<accession>A0AAV2SN83</accession>
<proteinExistence type="predicted"/>
<name>A0AAV2SN83_MEGNR</name>
<evidence type="ECO:0008006" key="6">
    <source>
        <dbReference type="Google" id="ProtNLM"/>
    </source>
</evidence>
<protein>
    <recommendedName>
        <fullName evidence="6">Cuticle protein</fullName>
    </recommendedName>
</protein>
<dbReference type="PROSITE" id="PS51155">
    <property type="entry name" value="CHIT_BIND_RR_2"/>
    <property type="match status" value="1"/>
</dbReference>
<feature type="compositionally biased region" description="Basic residues" evidence="3">
    <location>
        <begin position="88"/>
        <end position="109"/>
    </location>
</feature>
<keyword evidence="1 2" id="KW-0193">Cuticle</keyword>
<evidence type="ECO:0000313" key="5">
    <source>
        <dbReference type="Proteomes" id="UP001497623"/>
    </source>
</evidence>
<dbReference type="AlphaFoldDB" id="A0AAV2SN83"/>
<evidence type="ECO:0000256" key="1">
    <source>
        <dbReference type="ARBA" id="ARBA00022460"/>
    </source>
</evidence>
<reference evidence="4 5" key="1">
    <citation type="submission" date="2024-05" db="EMBL/GenBank/DDBJ databases">
        <authorList>
            <person name="Wallberg A."/>
        </authorList>
    </citation>
    <scope>NUCLEOTIDE SEQUENCE [LARGE SCALE GENOMIC DNA]</scope>
</reference>
<feature type="region of interest" description="Disordered" evidence="3">
    <location>
        <begin position="81"/>
        <end position="118"/>
    </location>
</feature>
<dbReference type="Pfam" id="PF00379">
    <property type="entry name" value="Chitin_bind_4"/>
    <property type="match status" value="1"/>
</dbReference>
<dbReference type="InterPro" id="IPR000618">
    <property type="entry name" value="Insect_cuticle"/>
</dbReference>
<dbReference type="EMBL" id="CAXKWB010106494">
    <property type="protein sequence ID" value="CAL4228879.1"/>
    <property type="molecule type" value="Genomic_DNA"/>
</dbReference>
<dbReference type="PROSITE" id="PS00233">
    <property type="entry name" value="CHIT_BIND_RR_1"/>
    <property type="match status" value="1"/>
</dbReference>
<evidence type="ECO:0000256" key="3">
    <source>
        <dbReference type="SAM" id="MobiDB-lite"/>
    </source>
</evidence>
<dbReference type="PRINTS" id="PR00947">
    <property type="entry name" value="CUTICLE"/>
</dbReference>
<gene>
    <name evidence="4" type="ORF">MNOR_LOCUS39654</name>
</gene>
<organism evidence="4 5">
    <name type="scientific">Meganyctiphanes norvegica</name>
    <name type="common">Northern krill</name>
    <name type="synonym">Thysanopoda norvegica</name>
    <dbReference type="NCBI Taxonomy" id="48144"/>
    <lineage>
        <taxon>Eukaryota</taxon>
        <taxon>Metazoa</taxon>
        <taxon>Ecdysozoa</taxon>
        <taxon>Arthropoda</taxon>
        <taxon>Crustacea</taxon>
        <taxon>Multicrustacea</taxon>
        <taxon>Malacostraca</taxon>
        <taxon>Eumalacostraca</taxon>
        <taxon>Eucarida</taxon>
        <taxon>Euphausiacea</taxon>
        <taxon>Euphausiidae</taxon>
        <taxon>Meganyctiphanes</taxon>
    </lineage>
</organism>
<dbReference type="InterPro" id="IPR031311">
    <property type="entry name" value="CHIT_BIND_RR_consensus"/>
</dbReference>
<evidence type="ECO:0000256" key="2">
    <source>
        <dbReference type="PROSITE-ProRule" id="PRU00497"/>
    </source>
</evidence>
<keyword evidence="5" id="KW-1185">Reference proteome</keyword>
<evidence type="ECO:0000313" key="4">
    <source>
        <dbReference type="EMBL" id="CAL4228879.1"/>
    </source>
</evidence>
<feature type="non-terminal residue" evidence="4">
    <location>
        <position position="1"/>
    </location>
</feature>
<dbReference type="PANTHER" id="PTHR12236">
    <property type="entry name" value="STRUCTURAL CONTITUENT OF CUTICLE"/>
    <property type="match status" value="1"/>
</dbReference>
<dbReference type="GO" id="GO:0031012">
    <property type="term" value="C:extracellular matrix"/>
    <property type="evidence" value="ECO:0007669"/>
    <property type="project" value="TreeGrafter"/>
</dbReference>
<dbReference type="InterPro" id="IPR051217">
    <property type="entry name" value="Insect_Cuticle_Struc_Prot"/>
</dbReference>